<feature type="transmembrane region" description="Helical" evidence="1">
    <location>
        <begin position="42"/>
        <end position="61"/>
    </location>
</feature>
<dbReference type="GO" id="GO:0016020">
    <property type="term" value="C:membrane"/>
    <property type="evidence" value="ECO:0007669"/>
    <property type="project" value="InterPro"/>
</dbReference>
<dbReference type="EMBL" id="PDPS01000072">
    <property type="protein sequence ID" value="PID55543.1"/>
    <property type="molecule type" value="Genomic_DNA"/>
</dbReference>
<dbReference type="Pfam" id="PF04335">
    <property type="entry name" value="VirB8"/>
    <property type="match status" value="1"/>
</dbReference>
<reference evidence="3 4" key="1">
    <citation type="submission" date="2017-10" db="EMBL/GenBank/DDBJ databases">
        <title>Novel microbial diversity and functional potential in the marine mammal oral microbiome.</title>
        <authorList>
            <person name="Dudek N.K."/>
            <person name="Sun C.L."/>
            <person name="Burstein D."/>
            <person name="Kantor R.S."/>
            <person name="Aliaga Goltsman D.S."/>
            <person name="Bik E.M."/>
            <person name="Thomas B.C."/>
            <person name="Banfield J.F."/>
            <person name="Relman D.A."/>
        </authorList>
    </citation>
    <scope>NUCLEOTIDE SEQUENCE [LARGE SCALE GENOMIC DNA]</scope>
    <source>
        <strain evidence="3">DOLZORAL124_49_17</strain>
    </source>
</reference>
<keyword evidence="1" id="KW-0472">Membrane</keyword>
<dbReference type="AlphaFoldDB" id="A0A2G6E0A9"/>
<feature type="domain" description="Bacterial virulence protein VirB8" evidence="2">
    <location>
        <begin position="20"/>
        <end position="135"/>
    </location>
</feature>
<protein>
    <recommendedName>
        <fullName evidence="2">Bacterial virulence protein VirB8 domain-containing protein</fullName>
    </recommendedName>
</protein>
<organism evidence="3 4">
    <name type="scientific">candidate division KSB3 bacterium</name>
    <dbReference type="NCBI Taxonomy" id="2044937"/>
    <lineage>
        <taxon>Bacteria</taxon>
        <taxon>candidate division KSB3</taxon>
    </lineage>
</organism>
<accession>A0A2G6E0A9</accession>
<evidence type="ECO:0000313" key="3">
    <source>
        <dbReference type="EMBL" id="PID55543.1"/>
    </source>
</evidence>
<feature type="non-terminal residue" evidence="3">
    <location>
        <position position="137"/>
    </location>
</feature>
<sequence>MKYKEGSSWELPPVETPYARAKRAWDDVLGSVVIRERRWRRLAYICMLLLLLQCGGLYYLASMRTNTPYFFSVNNLGDVLYTPKLGSLVHPDMALRKQIETFVERIRGISTDEAVIKKNWLSLYDMATTQGAKELSR</sequence>
<evidence type="ECO:0000259" key="2">
    <source>
        <dbReference type="Pfam" id="PF04335"/>
    </source>
</evidence>
<proteinExistence type="predicted"/>
<name>A0A2G6E0A9_9BACT</name>
<dbReference type="Proteomes" id="UP000229740">
    <property type="component" value="Unassembled WGS sequence"/>
</dbReference>
<comment type="caution">
    <text evidence="3">The sequence shown here is derived from an EMBL/GenBank/DDBJ whole genome shotgun (WGS) entry which is preliminary data.</text>
</comment>
<keyword evidence="1" id="KW-1133">Transmembrane helix</keyword>
<evidence type="ECO:0000313" key="4">
    <source>
        <dbReference type="Proteomes" id="UP000229740"/>
    </source>
</evidence>
<keyword evidence="1" id="KW-0812">Transmembrane</keyword>
<dbReference type="InterPro" id="IPR007430">
    <property type="entry name" value="VirB8"/>
</dbReference>
<gene>
    <name evidence="3" type="ORF">CSB45_15465</name>
</gene>
<evidence type="ECO:0000256" key="1">
    <source>
        <dbReference type="SAM" id="Phobius"/>
    </source>
</evidence>